<dbReference type="PATRIC" id="fig|991778.3.peg.1412"/>
<feature type="signal peptide" evidence="1">
    <location>
        <begin position="1"/>
        <end position="35"/>
    </location>
</feature>
<dbReference type="Proteomes" id="UP000006222">
    <property type="component" value="Unassembled WGS sequence"/>
</dbReference>
<accession>F2ANS2</accession>
<sequence length="82" mass="9165">MNLMSPTFGHCRFRITLALFAAMLGQSVNPTAVFAQQPPEQLTEFLELNCTYCHDADTREGDLDLDSLTLELLRQSSKTTCP</sequence>
<feature type="chain" id="PRO_5003273649" evidence="1">
    <location>
        <begin position="36"/>
        <end position="82"/>
    </location>
</feature>
<evidence type="ECO:0000313" key="2">
    <source>
        <dbReference type="EMBL" id="EGF28683.1"/>
    </source>
</evidence>
<evidence type="ECO:0000313" key="3">
    <source>
        <dbReference type="Proteomes" id="UP000006222"/>
    </source>
</evidence>
<name>F2ANS2_RHOBT</name>
<gene>
    <name evidence="2" type="ORF">RBWH47_01034</name>
</gene>
<keyword evidence="1" id="KW-0732">Signal</keyword>
<proteinExistence type="predicted"/>
<reference evidence="2 3" key="1">
    <citation type="journal article" date="2013" name="Mar. Genomics">
        <title>Expression of sulfatases in Rhodopirellula baltica and the diversity of sulfatases in the genus Rhodopirellula.</title>
        <authorList>
            <person name="Wegner C.E."/>
            <person name="Richter-Heitmann T."/>
            <person name="Klindworth A."/>
            <person name="Klockow C."/>
            <person name="Richter M."/>
            <person name="Achstetter T."/>
            <person name="Glockner F.O."/>
            <person name="Harder J."/>
        </authorList>
    </citation>
    <scope>NUCLEOTIDE SEQUENCE [LARGE SCALE GENOMIC DNA]</scope>
    <source>
        <strain evidence="2 3">WH47</strain>
    </source>
</reference>
<evidence type="ECO:0000256" key="1">
    <source>
        <dbReference type="SAM" id="SignalP"/>
    </source>
</evidence>
<dbReference type="EMBL" id="AFAR01000074">
    <property type="protein sequence ID" value="EGF28683.1"/>
    <property type="molecule type" value="Genomic_DNA"/>
</dbReference>
<dbReference type="AlphaFoldDB" id="F2ANS2"/>
<protein>
    <submittedName>
        <fullName evidence="2">Secreted protein</fullName>
    </submittedName>
</protein>
<organism evidence="2 3">
    <name type="scientific">Rhodopirellula baltica WH47</name>
    <dbReference type="NCBI Taxonomy" id="991778"/>
    <lineage>
        <taxon>Bacteria</taxon>
        <taxon>Pseudomonadati</taxon>
        <taxon>Planctomycetota</taxon>
        <taxon>Planctomycetia</taxon>
        <taxon>Pirellulales</taxon>
        <taxon>Pirellulaceae</taxon>
        <taxon>Rhodopirellula</taxon>
    </lineage>
</organism>
<comment type="caution">
    <text evidence="2">The sequence shown here is derived from an EMBL/GenBank/DDBJ whole genome shotgun (WGS) entry which is preliminary data.</text>
</comment>